<proteinExistence type="predicted"/>
<accession>A0AAQ4FS72</accession>
<sequence>MTVTQKIVTCASLVNRPMKSGFCDVARKNTGLLGEGDVVLLSVTTSLYFDVVPTFLPICPLGLRQTW</sequence>
<dbReference type="EMBL" id="JARKHS020000018">
    <property type="protein sequence ID" value="KAK8789233.1"/>
    <property type="molecule type" value="Genomic_DNA"/>
</dbReference>
<organism evidence="1 2">
    <name type="scientific">Amblyomma americanum</name>
    <name type="common">Lone star tick</name>
    <dbReference type="NCBI Taxonomy" id="6943"/>
    <lineage>
        <taxon>Eukaryota</taxon>
        <taxon>Metazoa</taxon>
        <taxon>Ecdysozoa</taxon>
        <taxon>Arthropoda</taxon>
        <taxon>Chelicerata</taxon>
        <taxon>Arachnida</taxon>
        <taxon>Acari</taxon>
        <taxon>Parasitiformes</taxon>
        <taxon>Ixodida</taxon>
        <taxon>Ixodoidea</taxon>
        <taxon>Ixodidae</taxon>
        <taxon>Amblyomminae</taxon>
        <taxon>Amblyomma</taxon>
    </lineage>
</organism>
<gene>
    <name evidence="1" type="ORF">V5799_020994</name>
</gene>
<protein>
    <submittedName>
        <fullName evidence="1">Uncharacterized protein</fullName>
    </submittedName>
</protein>
<evidence type="ECO:0000313" key="1">
    <source>
        <dbReference type="EMBL" id="KAK8789233.1"/>
    </source>
</evidence>
<evidence type="ECO:0000313" key="2">
    <source>
        <dbReference type="Proteomes" id="UP001321473"/>
    </source>
</evidence>
<comment type="caution">
    <text evidence="1">The sequence shown here is derived from an EMBL/GenBank/DDBJ whole genome shotgun (WGS) entry which is preliminary data.</text>
</comment>
<dbReference type="Proteomes" id="UP001321473">
    <property type="component" value="Unassembled WGS sequence"/>
</dbReference>
<name>A0AAQ4FS72_AMBAM</name>
<dbReference type="AlphaFoldDB" id="A0AAQ4FS72"/>
<keyword evidence="2" id="KW-1185">Reference proteome</keyword>
<reference evidence="1 2" key="1">
    <citation type="journal article" date="2023" name="Arcadia Sci">
        <title>De novo assembly of a long-read Amblyomma americanum tick genome.</title>
        <authorList>
            <person name="Chou S."/>
            <person name="Poskanzer K.E."/>
            <person name="Rollins M."/>
            <person name="Thuy-Boun P.S."/>
        </authorList>
    </citation>
    <scope>NUCLEOTIDE SEQUENCE [LARGE SCALE GENOMIC DNA]</scope>
    <source>
        <strain evidence="1">F_SG_1</strain>
        <tissue evidence="1">Salivary glands</tissue>
    </source>
</reference>